<dbReference type="EMBL" id="JAKFHA010000006">
    <property type="protein sequence ID" value="MCF2528396.1"/>
    <property type="molecule type" value="Genomic_DNA"/>
</dbReference>
<dbReference type="Proteomes" id="UP001165378">
    <property type="component" value="Unassembled WGS sequence"/>
</dbReference>
<sequence length="266" mass="29742">MHTTGGRSQPPPRVSEAADAMQMGRYYGEYKAEYQTADGFAALVFAGMLAGGVYGATQAPLKDILVVVLVGGVGGAIGLFWKTVVVLRECRQWVYVFDSGFVYVTPSRMEIVPEARMIGVETRVVRHRDQNYDEHEYTVRLMDGGSVVLTDRFPDVEDLGERLAEISSRARVRNRMAAFRAGEDLRFGILTLTRAGIACEAGILTPREVLPWSEVKEIRQNFGEIKILKKGGWMAWRVVKISDIPDLRIFLKLAGTFLQEEHGRDL</sequence>
<feature type="transmembrane region" description="Helical" evidence="1">
    <location>
        <begin position="39"/>
        <end position="57"/>
    </location>
</feature>
<evidence type="ECO:0000256" key="1">
    <source>
        <dbReference type="SAM" id="Phobius"/>
    </source>
</evidence>
<keyword evidence="1" id="KW-1133">Transmembrane helix</keyword>
<dbReference type="AlphaFoldDB" id="A0AA41Q096"/>
<proteinExistence type="predicted"/>
<evidence type="ECO:0000313" key="3">
    <source>
        <dbReference type="Proteomes" id="UP001165378"/>
    </source>
</evidence>
<evidence type="ECO:0000313" key="2">
    <source>
        <dbReference type="EMBL" id="MCF2528396.1"/>
    </source>
</evidence>
<gene>
    <name evidence="2" type="ORF">LZ495_14365</name>
</gene>
<dbReference type="InterPro" id="IPR046492">
    <property type="entry name" value="DUF6585"/>
</dbReference>
<dbReference type="RefSeq" id="WP_235052555.1">
    <property type="nucleotide sequence ID" value="NZ_JAKFHA010000006.1"/>
</dbReference>
<protein>
    <submittedName>
        <fullName evidence="2">Uncharacterized protein</fullName>
    </submittedName>
</protein>
<name>A0AA41Q096_9ACTN</name>
<dbReference type="Pfam" id="PF20226">
    <property type="entry name" value="DUF6585"/>
    <property type="match status" value="1"/>
</dbReference>
<organism evidence="2 3">
    <name type="scientific">Yinghuangia soli</name>
    <dbReference type="NCBI Taxonomy" id="2908204"/>
    <lineage>
        <taxon>Bacteria</taxon>
        <taxon>Bacillati</taxon>
        <taxon>Actinomycetota</taxon>
        <taxon>Actinomycetes</taxon>
        <taxon>Kitasatosporales</taxon>
        <taxon>Streptomycetaceae</taxon>
        <taxon>Yinghuangia</taxon>
    </lineage>
</organism>
<keyword evidence="1" id="KW-0812">Transmembrane</keyword>
<reference evidence="2" key="1">
    <citation type="submission" date="2022-01" db="EMBL/GenBank/DDBJ databases">
        <title>Genome-Based Taxonomic Classification of the Phylum Actinobacteria.</title>
        <authorList>
            <person name="Gao Y."/>
        </authorList>
    </citation>
    <scope>NUCLEOTIDE SEQUENCE</scope>
    <source>
        <strain evidence="2">KLBMP 8922</strain>
    </source>
</reference>
<accession>A0AA41Q096</accession>
<feature type="transmembrane region" description="Helical" evidence="1">
    <location>
        <begin position="64"/>
        <end position="81"/>
    </location>
</feature>
<comment type="caution">
    <text evidence="2">The sequence shown here is derived from an EMBL/GenBank/DDBJ whole genome shotgun (WGS) entry which is preliminary data.</text>
</comment>
<keyword evidence="3" id="KW-1185">Reference proteome</keyword>
<keyword evidence="1" id="KW-0472">Membrane</keyword>